<keyword evidence="1" id="KW-0175">Coiled coil</keyword>
<reference evidence="2" key="1">
    <citation type="journal article" date="2020" name="mSystems">
        <title>Genome- and Community-Level Interaction Insights into Carbon Utilization and Element Cycling Functions of Hydrothermarchaeota in Hydrothermal Sediment.</title>
        <authorList>
            <person name="Zhou Z."/>
            <person name="Liu Y."/>
            <person name="Xu W."/>
            <person name="Pan J."/>
            <person name="Luo Z.H."/>
            <person name="Li M."/>
        </authorList>
    </citation>
    <scope>NUCLEOTIDE SEQUENCE [LARGE SCALE GENOMIC DNA]</scope>
    <source>
        <strain evidence="2">HyVt-570</strain>
    </source>
</reference>
<comment type="caution">
    <text evidence="2">The sequence shown here is derived from an EMBL/GenBank/DDBJ whole genome shotgun (WGS) entry which is preliminary data.</text>
</comment>
<protein>
    <submittedName>
        <fullName evidence="2">Uncharacterized protein</fullName>
    </submittedName>
</protein>
<dbReference type="AlphaFoldDB" id="A0A7C4VDD8"/>
<name>A0A7C4VDD8_9DEIN</name>
<dbReference type="EMBL" id="DRPZ01000237">
    <property type="protein sequence ID" value="HGY10224.1"/>
    <property type="molecule type" value="Genomic_DNA"/>
</dbReference>
<accession>A0A7C4VDD8</accession>
<dbReference type="Proteomes" id="UP000885759">
    <property type="component" value="Unassembled WGS sequence"/>
</dbReference>
<organism evidence="2">
    <name type="scientific">Oceanithermus profundus</name>
    <dbReference type="NCBI Taxonomy" id="187137"/>
    <lineage>
        <taxon>Bacteria</taxon>
        <taxon>Thermotogati</taxon>
        <taxon>Deinococcota</taxon>
        <taxon>Deinococci</taxon>
        <taxon>Thermales</taxon>
        <taxon>Thermaceae</taxon>
        <taxon>Oceanithermus</taxon>
    </lineage>
</organism>
<evidence type="ECO:0000313" key="2">
    <source>
        <dbReference type="EMBL" id="HGY10224.1"/>
    </source>
</evidence>
<gene>
    <name evidence="2" type="ORF">ENK37_09300</name>
</gene>
<feature type="coiled-coil region" evidence="1">
    <location>
        <begin position="193"/>
        <end position="247"/>
    </location>
</feature>
<proteinExistence type="predicted"/>
<evidence type="ECO:0000256" key="1">
    <source>
        <dbReference type="SAM" id="Coils"/>
    </source>
</evidence>
<sequence>MKSVYHSVVSALERHHAGLVNLSPEDLAQLQRTAAAFEANWPPRLEPSPAVLRPITWERRRIEDSWRIPEGLLEEFKTPKQGALGLGEGVGLSNGANRAVPVQDAKAPVDNFLAATLVHRPGTTRIKVMGKLTARQPRGGQRGRIRELTPQARARYLEFLRELEYQDYRPEHMVTLTYPADWRGALGSDPALLERLQSALRELNEWRRRMRELRANVRRMGAYPPHYALLEEHYQAVRAEARELIRRVRRLAPDGRRLKRHLDAIIKRFNRRFGTKILASFEEREQAERHAEKFTGVYPVVKVLKNRKGGFDVVAMLYRLVWWLEFQRRGAPHLHLLFFDVHEIDWAAVRGWIGQAWAGVVHGIRNMAAYQDPALGREYDQLRELWGRELGEVIFAEWLEQRGLDFGVWRHLRAGTRVETMRKPHWGYAAKEGYGGRRKVYQKRVPKAFQNVGRWWGYRNYKRVKPTEVRIPLTSGEALRTVLGAVERAERKMPAGAFRYRKKLERARRAIAEGELYAYLTVWGAGAEGAMEALAA</sequence>